<gene>
    <name evidence="11" type="ORF">FHS92_000392</name>
</gene>
<dbReference type="InterPro" id="IPR005835">
    <property type="entry name" value="NTP_transferase_dom"/>
</dbReference>
<sequence>MSFTRTVTPVILSGGSGTRLWPLSRSGRPKQFLQFTEGGTMLELTLQRTGEPTRFTSAIVVGNAGHAELLASQCGDGARCFILEPLARNTAPAIALAALEAAPDDLLLISPSDHLIADVEAFHTAVAKALPLAEDGWLVTFGIMPTGPETGYGYIRRGEELADGAFRVERFVEKPNVDVAQGYLDEGGYSWNAGIFLFRADVYLAAMREHAPAMLEAAQAALEQAHRAGLMISPNAEAFARSPSDSIDYAVMERAEKVAVVPVDMGWSDIGSWDALYDILDKDSDGNAHVGDVASIGSSGCLIRSEGPVVTVAGVQDLIVIATGDAVMILPRGSSQETKTIVEHLKQREHVTLSRAVPDPS</sequence>
<dbReference type="GO" id="GO:0000271">
    <property type="term" value="P:polysaccharide biosynthetic process"/>
    <property type="evidence" value="ECO:0007669"/>
    <property type="project" value="InterPro"/>
</dbReference>
<evidence type="ECO:0000256" key="7">
    <source>
        <dbReference type="ARBA" id="ARBA00047343"/>
    </source>
</evidence>
<dbReference type="GO" id="GO:0009298">
    <property type="term" value="P:GDP-mannose biosynthetic process"/>
    <property type="evidence" value="ECO:0007669"/>
    <property type="project" value="TreeGrafter"/>
</dbReference>
<dbReference type="InterPro" id="IPR051161">
    <property type="entry name" value="Mannose-6P_isomerase_type2"/>
</dbReference>
<name>A0A841J215_9SPHN</name>
<evidence type="ECO:0000256" key="2">
    <source>
        <dbReference type="ARBA" id="ARBA00012387"/>
    </source>
</evidence>
<comment type="caution">
    <text evidence="11">The sequence shown here is derived from an EMBL/GenBank/DDBJ whole genome shotgun (WGS) entry which is preliminary data.</text>
</comment>
<dbReference type="PANTHER" id="PTHR46390">
    <property type="entry name" value="MANNOSE-1-PHOSPHATE GUANYLYLTRANSFERASE"/>
    <property type="match status" value="1"/>
</dbReference>
<dbReference type="RefSeq" id="WP_184077022.1">
    <property type="nucleotide sequence ID" value="NZ_JACIJP010000001.1"/>
</dbReference>
<protein>
    <recommendedName>
        <fullName evidence="2">mannose-1-phosphate guanylyltransferase</fullName>
        <ecNumber evidence="2">2.7.7.13</ecNumber>
    </recommendedName>
</protein>
<comment type="catalytic activity">
    <reaction evidence="7">
        <text>alpha-D-mannose 1-phosphate + GTP + H(+) = GDP-alpha-D-mannose + diphosphate</text>
        <dbReference type="Rhea" id="RHEA:15229"/>
        <dbReference type="ChEBI" id="CHEBI:15378"/>
        <dbReference type="ChEBI" id="CHEBI:33019"/>
        <dbReference type="ChEBI" id="CHEBI:37565"/>
        <dbReference type="ChEBI" id="CHEBI:57527"/>
        <dbReference type="ChEBI" id="CHEBI:58409"/>
        <dbReference type="EC" id="2.7.7.13"/>
    </reaction>
</comment>
<dbReference type="GO" id="GO:0004475">
    <property type="term" value="F:mannose-1-phosphate guanylyltransferase (GTP) activity"/>
    <property type="evidence" value="ECO:0007669"/>
    <property type="project" value="UniProtKB-EC"/>
</dbReference>
<keyword evidence="6" id="KW-0342">GTP-binding</keyword>
<reference evidence="11 12" key="1">
    <citation type="submission" date="2020-08" db="EMBL/GenBank/DDBJ databases">
        <title>Genomic Encyclopedia of Type Strains, Phase IV (KMG-IV): sequencing the most valuable type-strain genomes for metagenomic binning, comparative biology and taxonomic classification.</title>
        <authorList>
            <person name="Goeker M."/>
        </authorList>
    </citation>
    <scope>NUCLEOTIDE SEQUENCE [LARGE SCALE GENOMIC DNA]</scope>
    <source>
        <strain evidence="11 12">DSM 102255</strain>
    </source>
</reference>
<dbReference type="InterPro" id="IPR054566">
    <property type="entry name" value="ManC/GMP-like_b-helix"/>
</dbReference>
<keyword evidence="4 11" id="KW-0548">Nucleotidyltransferase</keyword>
<dbReference type="Gene3D" id="3.90.550.10">
    <property type="entry name" value="Spore Coat Polysaccharide Biosynthesis Protein SpsA, Chain A"/>
    <property type="match status" value="1"/>
</dbReference>
<evidence type="ECO:0000256" key="5">
    <source>
        <dbReference type="ARBA" id="ARBA00022741"/>
    </source>
</evidence>
<evidence type="ECO:0000256" key="8">
    <source>
        <dbReference type="RuleBase" id="RU004190"/>
    </source>
</evidence>
<dbReference type="Pfam" id="PF00483">
    <property type="entry name" value="NTP_transferase"/>
    <property type="match status" value="1"/>
</dbReference>
<dbReference type="GO" id="GO:0016853">
    <property type="term" value="F:isomerase activity"/>
    <property type="evidence" value="ECO:0007669"/>
    <property type="project" value="UniProtKB-KW"/>
</dbReference>
<dbReference type="SUPFAM" id="SSF53448">
    <property type="entry name" value="Nucleotide-diphospho-sugar transferases"/>
    <property type="match status" value="1"/>
</dbReference>
<dbReference type="EC" id="2.7.7.13" evidence="2"/>
<dbReference type="InterPro" id="IPR049577">
    <property type="entry name" value="GMPP_N"/>
</dbReference>
<dbReference type="Proteomes" id="UP000552700">
    <property type="component" value="Unassembled WGS sequence"/>
</dbReference>
<dbReference type="PANTHER" id="PTHR46390:SF1">
    <property type="entry name" value="MANNOSE-1-PHOSPHATE GUANYLYLTRANSFERASE"/>
    <property type="match status" value="1"/>
</dbReference>
<dbReference type="EMBL" id="JACIJP010000001">
    <property type="protein sequence ID" value="MBB6122685.1"/>
    <property type="molecule type" value="Genomic_DNA"/>
</dbReference>
<keyword evidence="11" id="KW-0413">Isomerase</keyword>
<keyword evidence="5" id="KW-0547">Nucleotide-binding</keyword>
<evidence type="ECO:0000259" key="9">
    <source>
        <dbReference type="Pfam" id="PF00483"/>
    </source>
</evidence>
<proteinExistence type="inferred from homology"/>
<accession>A0A841J215</accession>
<evidence type="ECO:0000256" key="3">
    <source>
        <dbReference type="ARBA" id="ARBA00022679"/>
    </source>
</evidence>
<dbReference type="FunFam" id="3.90.550.10:FF:000046">
    <property type="entry name" value="Mannose-1-phosphate guanylyltransferase (GDP)"/>
    <property type="match status" value="1"/>
</dbReference>
<comment type="similarity">
    <text evidence="1 8">Belongs to the mannose-6-phosphate isomerase type 2 family.</text>
</comment>
<evidence type="ECO:0000256" key="6">
    <source>
        <dbReference type="ARBA" id="ARBA00023134"/>
    </source>
</evidence>
<dbReference type="CDD" id="cd02509">
    <property type="entry name" value="GDP-M1P_Guanylyltransferase"/>
    <property type="match status" value="1"/>
</dbReference>
<evidence type="ECO:0000256" key="4">
    <source>
        <dbReference type="ARBA" id="ARBA00022695"/>
    </source>
</evidence>
<evidence type="ECO:0000313" key="12">
    <source>
        <dbReference type="Proteomes" id="UP000552700"/>
    </source>
</evidence>
<dbReference type="Pfam" id="PF22640">
    <property type="entry name" value="ManC_GMP_beta-helix"/>
    <property type="match status" value="1"/>
</dbReference>
<evidence type="ECO:0000256" key="1">
    <source>
        <dbReference type="ARBA" id="ARBA00006115"/>
    </source>
</evidence>
<dbReference type="AlphaFoldDB" id="A0A841J215"/>
<dbReference type="GO" id="GO:0005525">
    <property type="term" value="F:GTP binding"/>
    <property type="evidence" value="ECO:0007669"/>
    <property type="project" value="UniProtKB-KW"/>
</dbReference>
<dbReference type="InterPro" id="IPR006375">
    <property type="entry name" value="Man1P_GuaTrfase/Man6P_Isoase"/>
</dbReference>
<dbReference type="NCBIfam" id="TIGR01479">
    <property type="entry name" value="GMP_PMI"/>
    <property type="match status" value="1"/>
</dbReference>
<feature type="domain" description="Nucleotidyl transferase" evidence="9">
    <location>
        <begin position="9"/>
        <end position="283"/>
    </location>
</feature>
<dbReference type="SUPFAM" id="SSF159283">
    <property type="entry name" value="Guanosine diphospho-D-mannose pyrophosphorylase/mannose-6-phosphate isomerase linker domain"/>
    <property type="match status" value="1"/>
</dbReference>
<keyword evidence="12" id="KW-1185">Reference proteome</keyword>
<feature type="domain" description="MannoseP isomerase/GMP-like beta-helix" evidence="10">
    <location>
        <begin position="292"/>
        <end position="345"/>
    </location>
</feature>
<evidence type="ECO:0000259" key="10">
    <source>
        <dbReference type="Pfam" id="PF22640"/>
    </source>
</evidence>
<evidence type="ECO:0000313" key="11">
    <source>
        <dbReference type="EMBL" id="MBB6122685.1"/>
    </source>
</evidence>
<organism evidence="11 12">
    <name type="scientific">Sphingobium subterraneum</name>
    <dbReference type="NCBI Taxonomy" id="627688"/>
    <lineage>
        <taxon>Bacteria</taxon>
        <taxon>Pseudomonadati</taxon>
        <taxon>Pseudomonadota</taxon>
        <taxon>Alphaproteobacteria</taxon>
        <taxon>Sphingomonadales</taxon>
        <taxon>Sphingomonadaceae</taxon>
        <taxon>Sphingobium</taxon>
    </lineage>
</organism>
<dbReference type="InterPro" id="IPR029044">
    <property type="entry name" value="Nucleotide-diphossugar_trans"/>
</dbReference>
<keyword evidence="3 11" id="KW-0808">Transferase</keyword>